<accession>A0A344LBG1</accession>
<protein>
    <recommendedName>
        <fullName evidence="4">Plasmid replication, integration and excision activator</fullName>
    </recommendedName>
</protein>
<proteinExistence type="predicted"/>
<reference evidence="2 3" key="1">
    <citation type="submission" date="2016-04" db="EMBL/GenBank/DDBJ databases">
        <title>Complete genome sequence and analysis of deep-sea sediment isolate, Amycolatopsis sp. WP1.</title>
        <authorList>
            <person name="Wang H."/>
            <person name="Chen S."/>
            <person name="Wu Q."/>
        </authorList>
    </citation>
    <scope>NUCLEOTIDE SEQUENCE [LARGE SCALE GENOMIC DNA]</scope>
    <source>
        <strain evidence="2 3">WP1</strain>
    </source>
</reference>
<feature type="compositionally biased region" description="Basic and acidic residues" evidence="1">
    <location>
        <begin position="33"/>
        <end position="48"/>
    </location>
</feature>
<evidence type="ECO:0008006" key="4">
    <source>
        <dbReference type="Google" id="ProtNLM"/>
    </source>
</evidence>
<dbReference type="EMBL" id="CP015163">
    <property type="protein sequence ID" value="AXB45385.1"/>
    <property type="molecule type" value="Genomic_DNA"/>
</dbReference>
<dbReference type="KEGG" id="aab:A4R43_25235"/>
<gene>
    <name evidence="2" type="ORF">A4R43_25235</name>
</gene>
<name>A0A344LBG1_9PSEU</name>
<dbReference type="OrthoDB" id="3689685at2"/>
<feature type="region of interest" description="Disordered" evidence="1">
    <location>
        <begin position="133"/>
        <end position="156"/>
    </location>
</feature>
<keyword evidence="3" id="KW-1185">Reference proteome</keyword>
<organism evidence="2 3">
    <name type="scientific">Amycolatopsis albispora</name>
    <dbReference type="NCBI Taxonomy" id="1804986"/>
    <lineage>
        <taxon>Bacteria</taxon>
        <taxon>Bacillati</taxon>
        <taxon>Actinomycetota</taxon>
        <taxon>Actinomycetes</taxon>
        <taxon>Pseudonocardiales</taxon>
        <taxon>Pseudonocardiaceae</taxon>
        <taxon>Amycolatopsis</taxon>
    </lineage>
</organism>
<evidence type="ECO:0000256" key="1">
    <source>
        <dbReference type="SAM" id="MobiDB-lite"/>
    </source>
</evidence>
<feature type="region of interest" description="Disordered" evidence="1">
    <location>
        <begin position="28"/>
        <end position="48"/>
    </location>
</feature>
<dbReference type="Proteomes" id="UP000250434">
    <property type="component" value="Chromosome"/>
</dbReference>
<evidence type="ECO:0000313" key="2">
    <source>
        <dbReference type="EMBL" id="AXB45385.1"/>
    </source>
</evidence>
<dbReference type="RefSeq" id="WP_113694622.1">
    <property type="nucleotide sequence ID" value="NZ_CP015163.1"/>
</dbReference>
<evidence type="ECO:0000313" key="3">
    <source>
        <dbReference type="Proteomes" id="UP000250434"/>
    </source>
</evidence>
<dbReference type="AlphaFoldDB" id="A0A344LBG1"/>
<feature type="compositionally biased region" description="Low complexity" evidence="1">
    <location>
        <begin position="140"/>
        <end position="156"/>
    </location>
</feature>
<sequence length="156" mass="16932">MAINRGHRFTISFDEAFPRGLVMTGEVSPDNEFQSREDKAQNRPVRQRVDEVTGLRQWKFTATDPDEEKAKRASFEVTLLADVQPVPTTTELIPGIRPVELEGLTAEPRVMGQGEFKYQGFIFRATGFKAVRSGAGGKSAGRSADGAGSDGASKAA</sequence>